<accession>A0A6L2PRW1</accession>
<evidence type="ECO:0000313" key="3">
    <source>
        <dbReference type="EMBL" id="GFG34954.1"/>
    </source>
</evidence>
<comment type="caution">
    <text evidence="3">The sequence shown here is derived from an EMBL/GenBank/DDBJ whole genome shotgun (WGS) entry which is preliminary data.</text>
</comment>
<feature type="region of interest" description="Disordered" evidence="1">
    <location>
        <begin position="366"/>
        <end position="385"/>
    </location>
</feature>
<dbReference type="InterPro" id="IPR057191">
    <property type="entry name" value="DUF7869"/>
</dbReference>
<evidence type="ECO:0000256" key="1">
    <source>
        <dbReference type="SAM" id="MobiDB-lite"/>
    </source>
</evidence>
<dbReference type="AlphaFoldDB" id="A0A6L2PRW1"/>
<protein>
    <recommendedName>
        <fullName evidence="2">DUF7869 domain-containing protein</fullName>
    </recommendedName>
</protein>
<dbReference type="EMBL" id="BLKM01000514">
    <property type="protein sequence ID" value="GFG34954.1"/>
    <property type="molecule type" value="Genomic_DNA"/>
</dbReference>
<gene>
    <name evidence="3" type="ORF">Cfor_08593</name>
</gene>
<dbReference type="OrthoDB" id="6743984at2759"/>
<sequence length="385" mass="45148">MVEVQNNTSSKFALSPHSTLLRSGMKQLFSVHARFKPQITYEYFLRFYKENFNYPFGRPRTDICTLCEKLKLEIQCEKIAAVRETLKRELQLHKCKAKRFYNDMRECHTLVKEGGAEHSTSECVVFDYMQNIPYPYIPVTDIFYGRQLWLYVLDFHRMSDGHAFMYIYTELTGKETPNETVSFLHNFLENHVSGTVKKLYIFTDPCTAQNRNNTVVKYLYHLVMSGCFDYIRHVFPTKGHSYLPCDRDFARTELRKRKHTVYTPEQWVNIMKASANNISILDVEQSMIKDYKTLFSGFKDPVPLCRNQGSGLPTETFQFRQKRVADFQLLKRAYDDEKSAKARDIAKYISSIDPQHRPYFEHMLQKYGNQGDGNADSASDAWDLD</sequence>
<feature type="domain" description="DUF7869" evidence="2">
    <location>
        <begin position="162"/>
        <end position="284"/>
    </location>
</feature>
<dbReference type="Proteomes" id="UP000502823">
    <property type="component" value="Unassembled WGS sequence"/>
</dbReference>
<proteinExistence type="predicted"/>
<evidence type="ECO:0000313" key="4">
    <source>
        <dbReference type="Proteomes" id="UP000502823"/>
    </source>
</evidence>
<organism evidence="3 4">
    <name type="scientific">Coptotermes formosanus</name>
    <name type="common">Formosan subterranean termite</name>
    <dbReference type="NCBI Taxonomy" id="36987"/>
    <lineage>
        <taxon>Eukaryota</taxon>
        <taxon>Metazoa</taxon>
        <taxon>Ecdysozoa</taxon>
        <taxon>Arthropoda</taxon>
        <taxon>Hexapoda</taxon>
        <taxon>Insecta</taxon>
        <taxon>Pterygota</taxon>
        <taxon>Neoptera</taxon>
        <taxon>Polyneoptera</taxon>
        <taxon>Dictyoptera</taxon>
        <taxon>Blattodea</taxon>
        <taxon>Blattoidea</taxon>
        <taxon>Termitoidae</taxon>
        <taxon>Rhinotermitidae</taxon>
        <taxon>Coptotermes</taxon>
    </lineage>
</organism>
<keyword evidence="4" id="KW-1185">Reference proteome</keyword>
<name>A0A6L2PRW1_COPFO</name>
<reference evidence="4" key="1">
    <citation type="submission" date="2020-01" db="EMBL/GenBank/DDBJ databases">
        <title>Draft genome sequence of the Termite Coptotermes fromosanus.</title>
        <authorList>
            <person name="Itakura S."/>
            <person name="Yosikawa Y."/>
            <person name="Umezawa K."/>
        </authorList>
    </citation>
    <scope>NUCLEOTIDE SEQUENCE [LARGE SCALE GENOMIC DNA]</scope>
</reference>
<evidence type="ECO:0000259" key="2">
    <source>
        <dbReference type="Pfam" id="PF25273"/>
    </source>
</evidence>
<dbReference type="Pfam" id="PF25273">
    <property type="entry name" value="DUF7869"/>
    <property type="match status" value="1"/>
</dbReference>
<dbReference type="PANTHER" id="PTHR34415:SF1">
    <property type="entry name" value="INTEGRASE CATALYTIC DOMAIN-CONTAINING PROTEIN"/>
    <property type="match status" value="1"/>
</dbReference>
<dbReference type="InParanoid" id="A0A6L2PRW1"/>
<dbReference type="PANTHER" id="PTHR34415">
    <property type="entry name" value="INTEGRASE CATALYTIC DOMAIN-CONTAINING PROTEIN"/>
    <property type="match status" value="1"/>
</dbReference>